<dbReference type="EMBL" id="LN774769">
    <property type="protein sequence ID" value="CEN27828.1"/>
    <property type="molecule type" value="Genomic_DNA"/>
</dbReference>
<evidence type="ECO:0000256" key="1">
    <source>
        <dbReference type="SAM" id="MobiDB-lite"/>
    </source>
</evidence>
<evidence type="ECO:0000313" key="3">
    <source>
        <dbReference type="Proteomes" id="UP000033166"/>
    </source>
</evidence>
<dbReference type="KEGG" id="lpk:LACPI_0628"/>
<name>A0A0D6DVN2_9LACT</name>
<dbReference type="GeneID" id="71636495"/>
<dbReference type="AlphaFoldDB" id="A0A0D6DVN2"/>
<gene>
    <name evidence="2" type="ORF">LACPI_0628</name>
</gene>
<reference evidence="3" key="1">
    <citation type="submission" date="2015-01" db="EMBL/GenBank/DDBJ databases">
        <authorList>
            <person name="Andreevskaya M."/>
        </authorList>
    </citation>
    <scope>NUCLEOTIDE SEQUENCE [LARGE SCALE GENOMIC DNA]</scope>
    <source>
        <strain evidence="3">MKFS47</strain>
    </source>
</reference>
<accession>A0A0D6DVN2</accession>
<proteinExistence type="predicted"/>
<feature type="compositionally biased region" description="Basic and acidic residues" evidence="1">
    <location>
        <begin position="31"/>
        <end position="48"/>
    </location>
</feature>
<evidence type="ECO:0000313" key="2">
    <source>
        <dbReference type="EMBL" id="CEN27828.1"/>
    </source>
</evidence>
<dbReference type="HOGENOM" id="CLU_185125_0_0_9"/>
<protein>
    <submittedName>
        <fullName evidence="2">Uncharacterized protein</fullName>
    </submittedName>
</protein>
<dbReference type="RefSeq" id="WP_047915056.1">
    <property type="nucleotide sequence ID" value="NZ_LN774769.1"/>
</dbReference>
<dbReference type="STRING" id="1364.LP2241_20246"/>
<organism evidence="2 3">
    <name type="scientific">Pseudolactococcus piscium MKFS47</name>
    <dbReference type="NCBI Taxonomy" id="297352"/>
    <lineage>
        <taxon>Bacteria</taxon>
        <taxon>Bacillati</taxon>
        <taxon>Bacillota</taxon>
        <taxon>Bacilli</taxon>
        <taxon>Lactobacillales</taxon>
        <taxon>Streptococcaceae</taxon>
        <taxon>Pseudolactococcus</taxon>
    </lineage>
</organism>
<sequence>MDMLEQALRELQKSLQKAHVKSNALFVMDSSSKDQKKVKDRSKTETEQTKTTLSHASKTLAGTIQGSFGEKLTQVLEEQEKFLSDF</sequence>
<feature type="region of interest" description="Disordered" evidence="1">
    <location>
        <begin position="31"/>
        <end position="54"/>
    </location>
</feature>
<dbReference type="Proteomes" id="UP000033166">
    <property type="component" value="Chromosome I"/>
</dbReference>